<organism evidence="2 3">
    <name type="scientific">Arthrobacter hankyongi</name>
    <dbReference type="NCBI Taxonomy" id="2904801"/>
    <lineage>
        <taxon>Bacteria</taxon>
        <taxon>Bacillati</taxon>
        <taxon>Actinomycetota</taxon>
        <taxon>Actinomycetes</taxon>
        <taxon>Micrococcales</taxon>
        <taxon>Micrococcaceae</taxon>
        <taxon>Arthrobacter</taxon>
    </lineage>
</organism>
<keyword evidence="3" id="KW-1185">Reference proteome</keyword>
<evidence type="ECO:0000256" key="1">
    <source>
        <dbReference type="SAM" id="MobiDB-lite"/>
    </source>
</evidence>
<sequence>MNTAISGPEHFSQPLEIPCAPPAVRDAGHLPVDGDAVESVKLHRRRISPAGGQAAGKALAQYAAAKSLRGRKDKPALSRLPEDPIQGEYQLEVYLSGGAKTRVHMPRMDLRDAQTWSARQIDSADASFAAIYIPEYGSDRFGSGSLVSNYNRDVGWYL</sequence>
<dbReference type="Proteomes" id="UP001165368">
    <property type="component" value="Unassembled WGS sequence"/>
</dbReference>
<gene>
    <name evidence="2" type="ORF">LVY72_14715</name>
</gene>
<evidence type="ECO:0000313" key="3">
    <source>
        <dbReference type="Proteomes" id="UP001165368"/>
    </source>
</evidence>
<feature type="region of interest" description="Disordered" evidence="1">
    <location>
        <begin position="1"/>
        <end position="22"/>
    </location>
</feature>
<protein>
    <submittedName>
        <fullName evidence="2">Uncharacterized protein</fullName>
    </submittedName>
</protein>
<name>A0ABS9L9F5_9MICC</name>
<proteinExistence type="predicted"/>
<evidence type="ECO:0000313" key="2">
    <source>
        <dbReference type="EMBL" id="MCG2623148.1"/>
    </source>
</evidence>
<comment type="caution">
    <text evidence="2">The sequence shown here is derived from an EMBL/GenBank/DDBJ whole genome shotgun (WGS) entry which is preliminary data.</text>
</comment>
<accession>A0ABS9L9F5</accession>
<dbReference type="EMBL" id="JAKLTQ010000011">
    <property type="protein sequence ID" value="MCG2623148.1"/>
    <property type="molecule type" value="Genomic_DNA"/>
</dbReference>
<reference evidence="2" key="1">
    <citation type="submission" date="2022-01" db="EMBL/GenBank/DDBJ databases">
        <authorList>
            <person name="Jo J.-H."/>
            <person name="Im W.-T."/>
        </authorList>
    </citation>
    <scope>NUCLEOTIDE SEQUENCE</scope>
    <source>
        <strain evidence="2">I2-34</strain>
    </source>
</reference>
<dbReference type="RefSeq" id="WP_237822277.1">
    <property type="nucleotide sequence ID" value="NZ_JAKLTQ010000011.1"/>
</dbReference>